<dbReference type="AlphaFoldDB" id="A0A0A9DYI7"/>
<proteinExistence type="predicted"/>
<evidence type="ECO:0000313" key="1">
    <source>
        <dbReference type="EMBL" id="JAD91778.1"/>
    </source>
</evidence>
<protein>
    <submittedName>
        <fullName evidence="1">Uncharacterized protein</fullName>
    </submittedName>
</protein>
<name>A0A0A9DYI7_ARUDO</name>
<sequence>MIWIFYYRYVSFKFHCTLTLNLFNYCFR</sequence>
<reference evidence="1" key="2">
    <citation type="journal article" date="2015" name="Data Brief">
        <title>Shoot transcriptome of the giant reed, Arundo donax.</title>
        <authorList>
            <person name="Barrero R.A."/>
            <person name="Guerrero F.D."/>
            <person name="Moolhuijzen P."/>
            <person name="Goolsby J.A."/>
            <person name="Tidwell J."/>
            <person name="Bellgard S.E."/>
            <person name="Bellgard M.I."/>
        </authorList>
    </citation>
    <scope>NUCLEOTIDE SEQUENCE</scope>
    <source>
        <tissue evidence="1">Shoot tissue taken approximately 20 cm above the soil surface</tissue>
    </source>
</reference>
<dbReference type="EMBL" id="GBRH01206117">
    <property type="protein sequence ID" value="JAD91778.1"/>
    <property type="molecule type" value="Transcribed_RNA"/>
</dbReference>
<accession>A0A0A9DYI7</accession>
<reference evidence="1" key="1">
    <citation type="submission" date="2014-09" db="EMBL/GenBank/DDBJ databases">
        <authorList>
            <person name="Magalhaes I.L.F."/>
            <person name="Oliveira U."/>
            <person name="Santos F.R."/>
            <person name="Vidigal T.H.D.A."/>
            <person name="Brescovit A.D."/>
            <person name="Santos A.J."/>
        </authorList>
    </citation>
    <scope>NUCLEOTIDE SEQUENCE</scope>
    <source>
        <tissue evidence="1">Shoot tissue taken approximately 20 cm above the soil surface</tissue>
    </source>
</reference>
<organism evidence="1">
    <name type="scientific">Arundo donax</name>
    <name type="common">Giant reed</name>
    <name type="synonym">Donax arundinaceus</name>
    <dbReference type="NCBI Taxonomy" id="35708"/>
    <lineage>
        <taxon>Eukaryota</taxon>
        <taxon>Viridiplantae</taxon>
        <taxon>Streptophyta</taxon>
        <taxon>Embryophyta</taxon>
        <taxon>Tracheophyta</taxon>
        <taxon>Spermatophyta</taxon>
        <taxon>Magnoliopsida</taxon>
        <taxon>Liliopsida</taxon>
        <taxon>Poales</taxon>
        <taxon>Poaceae</taxon>
        <taxon>PACMAD clade</taxon>
        <taxon>Arundinoideae</taxon>
        <taxon>Arundineae</taxon>
        <taxon>Arundo</taxon>
    </lineage>
</organism>